<dbReference type="InterPro" id="IPR055442">
    <property type="entry name" value="Beta-prop_EML-like_2nd"/>
</dbReference>
<dbReference type="Pfam" id="PF03451">
    <property type="entry name" value="HELP"/>
    <property type="match status" value="1"/>
</dbReference>
<evidence type="ECO:0000313" key="8">
    <source>
        <dbReference type="EMBL" id="ESO91299.1"/>
    </source>
</evidence>
<gene>
    <name evidence="8" type="ORF">LOTGIDRAFT_182578</name>
</gene>
<evidence type="ECO:0008006" key="10">
    <source>
        <dbReference type="Google" id="ProtNLM"/>
    </source>
</evidence>
<dbReference type="STRING" id="225164.V4BQV9"/>
<dbReference type="AlphaFoldDB" id="V4BQV9"/>
<feature type="region of interest" description="Disordered" evidence="5">
    <location>
        <begin position="1"/>
        <end position="36"/>
    </location>
</feature>
<dbReference type="PANTHER" id="PTHR13720:SF55">
    <property type="entry name" value="ECHINODERM MICROTUBULE-ASSOCIATED PROTEIN-LIKE CG42247"/>
    <property type="match status" value="1"/>
</dbReference>
<dbReference type="Pfam" id="PF23414">
    <property type="entry name" value="Beta-prop_EML_2"/>
    <property type="match status" value="1"/>
</dbReference>
<dbReference type="InterPro" id="IPR001680">
    <property type="entry name" value="WD40_rpt"/>
</dbReference>
<feature type="repeat" description="WD" evidence="4">
    <location>
        <begin position="542"/>
        <end position="583"/>
    </location>
</feature>
<dbReference type="RefSeq" id="XP_009057997.1">
    <property type="nucleotide sequence ID" value="XM_009059749.1"/>
</dbReference>
<dbReference type="Gene3D" id="2.130.10.10">
    <property type="entry name" value="YVTN repeat-like/Quinoprotein amine dehydrogenase"/>
    <property type="match status" value="2"/>
</dbReference>
<evidence type="ECO:0000256" key="2">
    <source>
        <dbReference type="ARBA" id="ARBA00022574"/>
    </source>
</evidence>
<comment type="similarity">
    <text evidence="1">Belongs to the WD repeat EMAP family.</text>
</comment>
<dbReference type="GO" id="GO:0072686">
    <property type="term" value="C:mitotic spindle"/>
    <property type="evidence" value="ECO:0007669"/>
    <property type="project" value="TreeGrafter"/>
</dbReference>
<sequence length="694" mass="77279">MEMDTTNRNKNSNGSQQDGLMSRSQSLNGINRKGGAFKDKRSVETTRVIINKQAREFFLPTEVEEDGRKPNKKLTLDWVYGFRGRDVEDNIKVLVTGELVYFVATVVVIYEKREQRYQDRSKPLTTELQRHYTGHTEEVTCLALHPNKRFIASGQLAGSSPEFAAHVRIWDGLTLTTYQVVGFDVFKASVKTVAFSVEAEGDYIMVIDDSEKHELSVWDWGKPKRIAKTTTTAESVTGGCFYPGDRNDKKYNNDIIITYGNKHLYFWKLFWESSNKKSGIFEEETPNVTSAAFSENGQVITGNSDGTIHIWVDTKDDYVFILSEEIPAHKKAVSSLCMKPDGVLISGGGNEIKHWDAPAGFKKLKEKTLPELSGNVRSVVLQNTDAPEGSLYIGTTKSCVLEYVGKKFSYVIQGNSDEIWAIASHPKEGSFITAGHDQLVIKWSTLNHGIKWRTQIEKPCVSVAIDPKGVLVAVGTTVGKLVLLKVEDGSEITSTQVGNAQINALSFSQDGKKLAIGAHDGFTHVFSINEYCQFTRTQSAALKNNNSFVSQVDWSVDSNFLQTVLGDYEVVYWDINNMQKRKDARIMRDIEWCSQTCSVGYALIGPWSNLENGEVVNVAGRSAKSEFVAVGDNRGRIRLYRHPSTSLQAQFRNVKPYSNNVTAITFTADDSFVLSSGGNDAALFQWVVSDLNAA</sequence>
<feature type="domain" description="EML-like first beta-propeller" evidence="6">
    <location>
        <begin position="129"/>
        <end position="402"/>
    </location>
</feature>
<feature type="repeat" description="WD" evidence="4">
    <location>
        <begin position="281"/>
        <end position="311"/>
    </location>
</feature>
<accession>V4BQV9</accession>
<evidence type="ECO:0000259" key="7">
    <source>
        <dbReference type="Pfam" id="PF23414"/>
    </source>
</evidence>
<evidence type="ECO:0000256" key="5">
    <source>
        <dbReference type="SAM" id="MobiDB-lite"/>
    </source>
</evidence>
<evidence type="ECO:0000259" key="6">
    <source>
        <dbReference type="Pfam" id="PF23409"/>
    </source>
</evidence>
<organism evidence="8 9">
    <name type="scientific">Lottia gigantea</name>
    <name type="common">Giant owl limpet</name>
    <dbReference type="NCBI Taxonomy" id="225164"/>
    <lineage>
        <taxon>Eukaryota</taxon>
        <taxon>Metazoa</taxon>
        <taxon>Spiralia</taxon>
        <taxon>Lophotrochozoa</taxon>
        <taxon>Mollusca</taxon>
        <taxon>Gastropoda</taxon>
        <taxon>Patellogastropoda</taxon>
        <taxon>Lottioidea</taxon>
        <taxon>Lottiidae</taxon>
        <taxon>Lottia</taxon>
    </lineage>
</organism>
<keyword evidence="9" id="KW-1185">Reference proteome</keyword>
<evidence type="ECO:0000256" key="4">
    <source>
        <dbReference type="PROSITE-ProRule" id="PRU00221"/>
    </source>
</evidence>
<dbReference type="OMA" id="LHPSREM"/>
<dbReference type="Pfam" id="PF23409">
    <property type="entry name" value="Beta-prop_EML"/>
    <property type="match status" value="1"/>
</dbReference>
<dbReference type="Proteomes" id="UP000030746">
    <property type="component" value="Unassembled WGS sequence"/>
</dbReference>
<dbReference type="SUPFAM" id="SSF50998">
    <property type="entry name" value="Quinoprotein alcohol dehydrogenase-like"/>
    <property type="match status" value="1"/>
</dbReference>
<dbReference type="GO" id="GO:0000226">
    <property type="term" value="P:microtubule cytoskeleton organization"/>
    <property type="evidence" value="ECO:0007669"/>
    <property type="project" value="TreeGrafter"/>
</dbReference>
<dbReference type="HOGENOM" id="CLU_011754_2_0_1"/>
<keyword evidence="3" id="KW-0677">Repeat</keyword>
<evidence type="ECO:0000313" key="9">
    <source>
        <dbReference type="Proteomes" id="UP000030746"/>
    </source>
</evidence>
<dbReference type="SUPFAM" id="SSF50960">
    <property type="entry name" value="TolB, C-terminal domain"/>
    <property type="match status" value="1"/>
</dbReference>
<protein>
    <recommendedName>
        <fullName evidence="10">HELP domain-containing protein</fullName>
    </recommendedName>
</protein>
<dbReference type="KEGG" id="lgi:LOTGIDRAFT_182578"/>
<reference evidence="8 9" key="1">
    <citation type="journal article" date="2013" name="Nature">
        <title>Insights into bilaterian evolution from three spiralian genomes.</title>
        <authorList>
            <person name="Simakov O."/>
            <person name="Marletaz F."/>
            <person name="Cho S.J."/>
            <person name="Edsinger-Gonzales E."/>
            <person name="Havlak P."/>
            <person name="Hellsten U."/>
            <person name="Kuo D.H."/>
            <person name="Larsson T."/>
            <person name="Lv J."/>
            <person name="Arendt D."/>
            <person name="Savage R."/>
            <person name="Osoegawa K."/>
            <person name="de Jong P."/>
            <person name="Grimwood J."/>
            <person name="Chapman J.A."/>
            <person name="Shapiro H."/>
            <person name="Aerts A."/>
            <person name="Otillar R.P."/>
            <person name="Terry A.Y."/>
            <person name="Boore J.L."/>
            <person name="Grigoriev I.V."/>
            <person name="Lindberg D.R."/>
            <person name="Seaver E.C."/>
            <person name="Weisblat D.A."/>
            <person name="Putnam N.H."/>
            <person name="Rokhsar D.S."/>
        </authorList>
    </citation>
    <scope>NUCLEOTIDE SEQUENCE [LARGE SCALE GENOMIC DNA]</scope>
</reference>
<dbReference type="PROSITE" id="PS50082">
    <property type="entry name" value="WD_REPEATS_2"/>
    <property type="match status" value="2"/>
</dbReference>
<dbReference type="GeneID" id="20244499"/>
<dbReference type="InterPro" id="IPR015943">
    <property type="entry name" value="WD40/YVTN_repeat-like_dom_sf"/>
</dbReference>
<evidence type="ECO:0000256" key="3">
    <source>
        <dbReference type="ARBA" id="ARBA00022737"/>
    </source>
</evidence>
<feature type="compositionally biased region" description="Polar residues" evidence="5">
    <location>
        <begin position="1"/>
        <end position="29"/>
    </location>
</feature>
<dbReference type="SMART" id="SM00320">
    <property type="entry name" value="WD40"/>
    <property type="match status" value="7"/>
</dbReference>
<dbReference type="InterPro" id="IPR050630">
    <property type="entry name" value="WD_repeat_EMAP"/>
</dbReference>
<dbReference type="InterPro" id="IPR011047">
    <property type="entry name" value="Quinoprotein_ADH-like_sf"/>
</dbReference>
<dbReference type="EMBL" id="KB202283">
    <property type="protein sequence ID" value="ESO91299.1"/>
    <property type="molecule type" value="Genomic_DNA"/>
</dbReference>
<dbReference type="InterPro" id="IPR005108">
    <property type="entry name" value="HELP"/>
</dbReference>
<evidence type="ECO:0000256" key="1">
    <source>
        <dbReference type="ARBA" id="ARBA00006489"/>
    </source>
</evidence>
<dbReference type="CTD" id="20244499"/>
<dbReference type="InterPro" id="IPR055439">
    <property type="entry name" value="Beta-prop_EML_1st"/>
</dbReference>
<keyword evidence="2 4" id="KW-0853">WD repeat</keyword>
<proteinExistence type="inferred from homology"/>
<feature type="domain" description="EML-like second beta-propeller" evidence="7">
    <location>
        <begin position="419"/>
        <end position="687"/>
    </location>
</feature>
<dbReference type="OrthoDB" id="47802at2759"/>
<dbReference type="GO" id="GO:0008017">
    <property type="term" value="F:microtubule binding"/>
    <property type="evidence" value="ECO:0007669"/>
    <property type="project" value="TreeGrafter"/>
</dbReference>
<name>V4BQV9_LOTGI</name>
<dbReference type="PANTHER" id="PTHR13720">
    <property type="entry name" value="WD-40 REPEAT PROTEIN"/>
    <property type="match status" value="1"/>
</dbReference>